<evidence type="ECO:0000259" key="10">
    <source>
        <dbReference type="Pfam" id="PF07730"/>
    </source>
</evidence>
<dbReference type="Proteomes" id="UP001220022">
    <property type="component" value="Unassembled WGS sequence"/>
</dbReference>
<gene>
    <name evidence="11" type="ORF">P2L57_39270</name>
</gene>
<keyword evidence="9" id="KW-0472">Membrane</keyword>
<comment type="catalytic activity">
    <reaction evidence="1">
        <text>ATP + protein L-histidine = ADP + protein N-phospho-L-histidine.</text>
        <dbReference type="EC" id="2.7.13.3"/>
    </reaction>
</comment>
<organism evidence="11 12">
    <name type="scientific">Streptantibioticus ferralitis</name>
    <dbReference type="NCBI Taxonomy" id="236510"/>
    <lineage>
        <taxon>Bacteria</taxon>
        <taxon>Bacillati</taxon>
        <taxon>Actinomycetota</taxon>
        <taxon>Actinomycetes</taxon>
        <taxon>Kitasatosporales</taxon>
        <taxon>Streptomycetaceae</taxon>
        <taxon>Streptantibioticus</taxon>
    </lineage>
</organism>
<keyword evidence="12" id="KW-1185">Reference proteome</keyword>
<dbReference type="Pfam" id="PF07730">
    <property type="entry name" value="HisKA_3"/>
    <property type="match status" value="1"/>
</dbReference>
<keyword evidence="8" id="KW-0902">Two-component regulatory system</keyword>
<dbReference type="RefSeq" id="WP_275823286.1">
    <property type="nucleotide sequence ID" value="NZ_BAAANM010000058.1"/>
</dbReference>
<keyword evidence="6 11" id="KW-0418">Kinase</keyword>
<dbReference type="InterPro" id="IPR050482">
    <property type="entry name" value="Sensor_HK_TwoCompSys"/>
</dbReference>
<keyword evidence="5" id="KW-0547">Nucleotide-binding</keyword>
<keyword evidence="4" id="KW-0808">Transferase</keyword>
<evidence type="ECO:0000313" key="11">
    <source>
        <dbReference type="EMBL" id="MDF2261542.1"/>
    </source>
</evidence>
<reference evidence="11 12" key="1">
    <citation type="submission" date="2023-03" db="EMBL/GenBank/DDBJ databases">
        <title>Draft genome sequence of type strain Streptomyces ferralitis JCM 14344.</title>
        <authorList>
            <person name="Klaysubun C."/>
            <person name="Duangmal K."/>
        </authorList>
    </citation>
    <scope>NUCLEOTIDE SEQUENCE [LARGE SCALE GENOMIC DNA]</scope>
    <source>
        <strain evidence="11 12">JCM 14344</strain>
    </source>
</reference>
<feature type="transmembrane region" description="Helical" evidence="9">
    <location>
        <begin position="53"/>
        <end position="73"/>
    </location>
</feature>
<evidence type="ECO:0000256" key="5">
    <source>
        <dbReference type="ARBA" id="ARBA00022741"/>
    </source>
</evidence>
<dbReference type="GO" id="GO:0016301">
    <property type="term" value="F:kinase activity"/>
    <property type="evidence" value="ECO:0007669"/>
    <property type="project" value="UniProtKB-KW"/>
</dbReference>
<evidence type="ECO:0000256" key="2">
    <source>
        <dbReference type="ARBA" id="ARBA00012438"/>
    </source>
</evidence>
<dbReference type="Gene3D" id="1.20.5.1930">
    <property type="match status" value="1"/>
</dbReference>
<keyword evidence="7" id="KW-0067">ATP-binding</keyword>
<dbReference type="PANTHER" id="PTHR24421">
    <property type="entry name" value="NITRATE/NITRITE SENSOR PROTEIN NARX-RELATED"/>
    <property type="match status" value="1"/>
</dbReference>
<protein>
    <recommendedName>
        <fullName evidence="2">histidine kinase</fullName>
        <ecNumber evidence="2">2.7.13.3</ecNumber>
    </recommendedName>
</protein>
<evidence type="ECO:0000256" key="4">
    <source>
        <dbReference type="ARBA" id="ARBA00022679"/>
    </source>
</evidence>
<feature type="domain" description="Signal transduction histidine kinase subgroup 3 dimerisation and phosphoacceptor" evidence="10">
    <location>
        <begin position="99"/>
        <end position="163"/>
    </location>
</feature>
<dbReference type="InterPro" id="IPR011712">
    <property type="entry name" value="Sig_transdc_His_kin_sub3_dim/P"/>
</dbReference>
<keyword evidence="9" id="KW-1133">Transmembrane helix</keyword>
<evidence type="ECO:0000256" key="8">
    <source>
        <dbReference type="ARBA" id="ARBA00023012"/>
    </source>
</evidence>
<evidence type="ECO:0000256" key="6">
    <source>
        <dbReference type="ARBA" id="ARBA00022777"/>
    </source>
</evidence>
<dbReference type="PANTHER" id="PTHR24421:SF10">
    <property type="entry name" value="NITRATE_NITRITE SENSOR PROTEIN NARQ"/>
    <property type="match status" value="1"/>
</dbReference>
<proteinExistence type="predicted"/>
<dbReference type="EMBL" id="JARHTQ010000065">
    <property type="protein sequence ID" value="MDF2261542.1"/>
    <property type="molecule type" value="Genomic_DNA"/>
</dbReference>
<dbReference type="EC" id="2.7.13.3" evidence="2"/>
<keyword evidence="9" id="KW-0812">Transmembrane</keyword>
<evidence type="ECO:0000313" key="12">
    <source>
        <dbReference type="Proteomes" id="UP001220022"/>
    </source>
</evidence>
<evidence type="ECO:0000256" key="3">
    <source>
        <dbReference type="ARBA" id="ARBA00022553"/>
    </source>
</evidence>
<accession>A0ABT5ZD27</accession>
<sequence>MIGSPLPRSSGSAADVALWFVASSRPRRVAVIAAAMTATVLIGYPSLRLAIGWVIGTSTMLAVALTAVVAWLLGNSSRQAREHHAELRAHAADSAVAGERPRIARELHDMVAHSIGIVALQAGAARRVITQPERARDALGAVETASRETLSGLRRMLVALRAAEGSADAEPSAVPLTPMHGLADLGLDWAAV</sequence>
<keyword evidence="3" id="KW-0597">Phosphoprotein</keyword>
<evidence type="ECO:0000256" key="9">
    <source>
        <dbReference type="SAM" id="Phobius"/>
    </source>
</evidence>
<name>A0ABT5ZD27_9ACTN</name>
<evidence type="ECO:0000256" key="1">
    <source>
        <dbReference type="ARBA" id="ARBA00000085"/>
    </source>
</evidence>
<evidence type="ECO:0000256" key="7">
    <source>
        <dbReference type="ARBA" id="ARBA00022840"/>
    </source>
</evidence>
<comment type="caution">
    <text evidence="11">The sequence shown here is derived from an EMBL/GenBank/DDBJ whole genome shotgun (WGS) entry which is preliminary data.</text>
</comment>
<feature type="transmembrane region" description="Helical" evidence="9">
    <location>
        <begin position="29"/>
        <end position="47"/>
    </location>
</feature>